<reference evidence="3" key="1">
    <citation type="submission" date="2017-02" db="EMBL/GenBank/DDBJ databases">
        <title>Delving into the versatile metabolic prowess of the omnipresent phylum Bacteroidetes.</title>
        <authorList>
            <person name="Nobu M.K."/>
            <person name="Mei R."/>
            <person name="Narihiro T."/>
            <person name="Kuroda K."/>
            <person name="Liu W.-T."/>
        </authorList>
    </citation>
    <scope>NUCLEOTIDE SEQUENCE</scope>
    <source>
        <strain evidence="3">ADurb.Bin131</strain>
    </source>
</reference>
<protein>
    <recommendedName>
        <fullName evidence="4">DUF5666 domain-containing protein</fullName>
    </recommendedName>
</protein>
<dbReference type="AlphaFoldDB" id="A0A1V6C606"/>
<accession>A0A1V6C606</accession>
<evidence type="ECO:0000256" key="1">
    <source>
        <dbReference type="SAM" id="MobiDB-lite"/>
    </source>
</evidence>
<sequence length="118" mass="13358">MKKLLIVFLVLFFVFTTLYAKDTKQKQSSVEKSLKNQGEISCVDTKHFIFTIKDDSGTETKFFISPVGIKTIAKGDKVSVVYRQTTDGNLKALSIKPVKEKKSRKKTPGKPIQNKEEE</sequence>
<feature type="region of interest" description="Disordered" evidence="1">
    <location>
        <begin position="96"/>
        <end position="118"/>
    </location>
</feature>
<evidence type="ECO:0000256" key="2">
    <source>
        <dbReference type="SAM" id="SignalP"/>
    </source>
</evidence>
<dbReference type="EMBL" id="MWDQ01000134">
    <property type="protein sequence ID" value="OQB72322.1"/>
    <property type="molecule type" value="Genomic_DNA"/>
</dbReference>
<dbReference type="Proteomes" id="UP000485562">
    <property type="component" value="Unassembled WGS sequence"/>
</dbReference>
<comment type="caution">
    <text evidence="3">The sequence shown here is derived from an EMBL/GenBank/DDBJ whole genome shotgun (WGS) entry which is preliminary data.</text>
</comment>
<feature type="compositionally biased region" description="Basic residues" evidence="1">
    <location>
        <begin position="99"/>
        <end position="108"/>
    </location>
</feature>
<feature type="signal peptide" evidence="2">
    <location>
        <begin position="1"/>
        <end position="20"/>
    </location>
</feature>
<evidence type="ECO:0000313" key="3">
    <source>
        <dbReference type="EMBL" id="OQB72322.1"/>
    </source>
</evidence>
<proteinExistence type="predicted"/>
<name>A0A1V6C606_UNCT6</name>
<keyword evidence="2" id="KW-0732">Signal</keyword>
<evidence type="ECO:0008006" key="4">
    <source>
        <dbReference type="Google" id="ProtNLM"/>
    </source>
</evidence>
<organism evidence="3">
    <name type="scientific">candidate division TA06 bacterium ADurb.Bin131</name>
    <dbReference type="NCBI Taxonomy" id="1852827"/>
    <lineage>
        <taxon>Bacteria</taxon>
        <taxon>Bacteria division TA06</taxon>
    </lineage>
</organism>
<feature type="chain" id="PRO_5013048194" description="DUF5666 domain-containing protein" evidence="2">
    <location>
        <begin position="21"/>
        <end position="118"/>
    </location>
</feature>
<gene>
    <name evidence="3" type="ORF">BWX89_01360</name>
</gene>